<keyword evidence="1" id="KW-0805">Transcription regulation</keyword>
<evidence type="ECO:0000313" key="6">
    <source>
        <dbReference type="EMBL" id="MDT8903289.1"/>
    </source>
</evidence>
<dbReference type="Gene3D" id="1.10.10.60">
    <property type="entry name" value="Homeodomain-like"/>
    <property type="match status" value="2"/>
</dbReference>
<evidence type="ECO:0000256" key="4">
    <source>
        <dbReference type="ARBA" id="ARBA00023163"/>
    </source>
</evidence>
<dbReference type="SUPFAM" id="SSF51215">
    <property type="entry name" value="Regulatory protein AraC"/>
    <property type="match status" value="1"/>
</dbReference>
<dbReference type="InterPro" id="IPR050204">
    <property type="entry name" value="AraC_XylS_family_regulators"/>
</dbReference>
<proteinExistence type="predicted"/>
<dbReference type="PANTHER" id="PTHR46796">
    <property type="entry name" value="HTH-TYPE TRANSCRIPTIONAL ACTIVATOR RHAS-RELATED"/>
    <property type="match status" value="1"/>
</dbReference>
<keyword evidence="3" id="KW-0010">Activator</keyword>
<feature type="domain" description="HTH araC/xylS-type" evidence="5">
    <location>
        <begin position="180"/>
        <end position="276"/>
    </location>
</feature>
<dbReference type="Proteomes" id="UP001254848">
    <property type="component" value="Unassembled WGS sequence"/>
</dbReference>
<dbReference type="SUPFAM" id="SSF46689">
    <property type="entry name" value="Homeodomain-like"/>
    <property type="match status" value="2"/>
</dbReference>
<dbReference type="PROSITE" id="PS01124">
    <property type="entry name" value="HTH_ARAC_FAMILY_2"/>
    <property type="match status" value="1"/>
</dbReference>
<dbReference type="InterPro" id="IPR003313">
    <property type="entry name" value="AraC-bd"/>
</dbReference>
<protein>
    <submittedName>
        <fullName evidence="6">AraC family transcriptional regulator</fullName>
    </submittedName>
</protein>
<name>A0ABU3P2P2_9FIRM</name>
<dbReference type="SMART" id="SM00342">
    <property type="entry name" value="HTH_ARAC"/>
    <property type="match status" value="1"/>
</dbReference>
<comment type="caution">
    <text evidence="6">The sequence shown here is derived from an EMBL/GenBank/DDBJ whole genome shotgun (WGS) entry which is preliminary data.</text>
</comment>
<dbReference type="RefSeq" id="WP_413781748.1">
    <property type="nucleotide sequence ID" value="NZ_JAUOZS010000001.1"/>
</dbReference>
<dbReference type="EMBL" id="JAUOZS010000001">
    <property type="protein sequence ID" value="MDT8903289.1"/>
    <property type="molecule type" value="Genomic_DNA"/>
</dbReference>
<evidence type="ECO:0000259" key="5">
    <source>
        <dbReference type="PROSITE" id="PS01124"/>
    </source>
</evidence>
<keyword evidence="4" id="KW-0804">Transcription</keyword>
<dbReference type="InterPro" id="IPR018062">
    <property type="entry name" value="HTH_AraC-typ_CS"/>
</dbReference>
<sequence>MNGRNSSPENAISYFRAGDIQGLELYRGVGVTRHVPRHVHGMFSLSVAEAGVRISESKRQKYRITPGSIFVSEWGEAHAGDIPSGTSYSSRSLRISRELFASLLAELPGREASEAHFPMPLVDDAELYGKIFCLHMLVASPESQLAKECLLREVFSLLVNRHSRRKDDWPAVGDETAAVRRVCDYLGDCCRENVSIGTLAAIAGFSPFHLCRVFERAVGVPPHVYQLDVRLTKAAELLAGGRKIITVALETGFCDQSHFHKAFKRKFGVTPRQYLR</sequence>
<gene>
    <name evidence="6" type="ORF">Q4T40_18825</name>
</gene>
<keyword evidence="7" id="KW-1185">Reference proteome</keyword>
<evidence type="ECO:0000256" key="3">
    <source>
        <dbReference type="ARBA" id="ARBA00023159"/>
    </source>
</evidence>
<evidence type="ECO:0000256" key="1">
    <source>
        <dbReference type="ARBA" id="ARBA00023015"/>
    </source>
</evidence>
<accession>A0ABU3P2P2</accession>
<dbReference type="Pfam" id="PF02311">
    <property type="entry name" value="AraC_binding"/>
    <property type="match status" value="1"/>
</dbReference>
<dbReference type="InterPro" id="IPR037923">
    <property type="entry name" value="HTH-like"/>
</dbReference>
<dbReference type="InterPro" id="IPR018060">
    <property type="entry name" value="HTH_AraC"/>
</dbReference>
<dbReference type="PROSITE" id="PS00041">
    <property type="entry name" value="HTH_ARAC_FAMILY_1"/>
    <property type="match status" value="1"/>
</dbReference>
<dbReference type="InterPro" id="IPR020449">
    <property type="entry name" value="Tscrpt_reg_AraC-type_HTH"/>
</dbReference>
<evidence type="ECO:0000256" key="2">
    <source>
        <dbReference type="ARBA" id="ARBA00023125"/>
    </source>
</evidence>
<dbReference type="InterPro" id="IPR009057">
    <property type="entry name" value="Homeodomain-like_sf"/>
</dbReference>
<dbReference type="PRINTS" id="PR00032">
    <property type="entry name" value="HTHARAC"/>
</dbReference>
<dbReference type="Pfam" id="PF12833">
    <property type="entry name" value="HTH_18"/>
    <property type="match status" value="1"/>
</dbReference>
<reference evidence="6 7" key="1">
    <citation type="submission" date="2023-07" db="EMBL/GenBank/DDBJ databases">
        <title>The novel representative of Negativicutes class, Anaeroselena agilis gen. nov. sp. nov.</title>
        <authorList>
            <person name="Prokofeva M.I."/>
            <person name="Elcheninov A.G."/>
            <person name="Klyukina A."/>
            <person name="Kublanov I.V."/>
            <person name="Frolov E.N."/>
            <person name="Podosokorskaya O.A."/>
        </authorList>
    </citation>
    <scope>NUCLEOTIDE SEQUENCE [LARGE SCALE GENOMIC DNA]</scope>
    <source>
        <strain evidence="6 7">4137-cl</strain>
    </source>
</reference>
<evidence type="ECO:0000313" key="7">
    <source>
        <dbReference type="Proteomes" id="UP001254848"/>
    </source>
</evidence>
<organism evidence="6 7">
    <name type="scientific">Anaeroselena agilis</name>
    <dbReference type="NCBI Taxonomy" id="3063788"/>
    <lineage>
        <taxon>Bacteria</taxon>
        <taxon>Bacillati</taxon>
        <taxon>Bacillota</taxon>
        <taxon>Negativicutes</taxon>
        <taxon>Acetonemataceae</taxon>
        <taxon>Anaeroselena</taxon>
    </lineage>
</organism>
<keyword evidence="2" id="KW-0238">DNA-binding</keyword>
<dbReference type="PANTHER" id="PTHR46796:SF2">
    <property type="entry name" value="TRANSCRIPTIONAL REGULATORY PROTEIN"/>
    <property type="match status" value="1"/>
</dbReference>